<evidence type="ECO:0000313" key="1">
    <source>
        <dbReference type="EMBL" id="MEN3068176.1"/>
    </source>
</evidence>
<protein>
    <submittedName>
        <fullName evidence="1">DUF4089 domain-containing protein</fullName>
    </submittedName>
</protein>
<accession>A0ABU9YWV3</accession>
<reference evidence="1 2" key="1">
    <citation type="journal article" date="2018" name="Int. J. Syst. Evol. Microbiol.">
        <title>Uliginosibacterium sediminicola sp. nov., isolated from freshwater sediment.</title>
        <authorList>
            <person name="Hwang W.M."/>
            <person name="Kim S.M."/>
            <person name="Kang K."/>
            <person name="Ahn T.Y."/>
        </authorList>
    </citation>
    <scope>NUCLEOTIDE SEQUENCE [LARGE SCALE GENOMIC DNA]</scope>
    <source>
        <strain evidence="1 2">M1-21</strain>
    </source>
</reference>
<organism evidence="1 2">
    <name type="scientific">Uliginosibacterium sediminicola</name>
    <dbReference type="NCBI Taxonomy" id="2024550"/>
    <lineage>
        <taxon>Bacteria</taxon>
        <taxon>Pseudomonadati</taxon>
        <taxon>Pseudomonadota</taxon>
        <taxon>Betaproteobacteria</taxon>
        <taxon>Rhodocyclales</taxon>
        <taxon>Zoogloeaceae</taxon>
        <taxon>Uliginosibacterium</taxon>
    </lineage>
</organism>
<name>A0ABU9YWV3_9RHOO</name>
<dbReference type="Pfam" id="PF13318">
    <property type="entry name" value="AtzG-like"/>
    <property type="match status" value="1"/>
</dbReference>
<gene>
    <name evidence="1" type="ORF">ABDB84_06770</name>
</gene>
<proteinExistence type="predicted"/>
<sequence>MTGTTDWRSYALVMAGVQGYALDEAQLERVVAQLELIEGIAAPLLAQQLPPEIEPAPVFKP</sequence>
<evidence type="ECO:0000313" key="2">
    <source>
        <dbReference type="Proteomes" id="UP001410394"/>
    </source>
</evidence>
<dbReference type="RefSeq" id="WP_345918935.1">
    <property type="nucleotide sequence ID" value="NZ_JBDIVE010000002.1"/>
</dbReference>
<keyword evidence="2" id="KW-1185">Reference proteome</keyword>
<dbReference type="InterPro" id="IPR025148">
    <property type="entry name" value="AtzG-like"/>
</dbReference>
<dbReference type="EMBL" id="JBDIVE010000002">
    <property type="protein sequence ID" value="MEN3068176.1"/>
    <property type="molecule type" value="Genomic_DNA"/>
</dbReference>
<comment type="caution">
    <text evidence="1">The sequence shown here is derived from an EMBL/GenBank/DDBJ whole genome shotgun (WGS) entry which is preliminary data.</text>
</comment>
<dbReference type="Proteomes" id="UP001410394">
    <property type="component" value="Unassembled WGS sequence"/>
</dbReference>